<keyword evidence="6 12" id="KW-0915">Sodium</keyword>
<feature type="binding site" evidence="12">
    <location>
        <position position="83"/>
    </location>
    <ligand>
        <name>Na(+)</name>
        <dbReference type="ChEBI" id="CHEBI:29101"/>
        <note>structural</note>
    </ligand>
</feature>
<dbReference type="GO" id="GO:0005886">
    <property type="term" value="C:plasma membrane"/>
    <property type="evidence" value="ECO:0007669"/>
    <property type="project" value="UniProtKB-SubCell"/>
</dbReference>
<dbReference type="GO" id="GO:0062054">
    <property type="term" value="F:fluoride channel activity"/>
    <property type="evidence" value="ECO:0007669"/>
    <property type="project" value="UniProtKB-UniRule"/>
</dbReference>
<feature type="binding site" evidence="12">
    <location>
        <position position="80"/>
    </location>
    <ligand>
        <name>Na(+)</name>
        <dbReference type="ChEBI" id="CHEBI:29101"/>
        <note>structural</note>
    </ligand>
</feature>
<keyword evidence="3" id="KW-0997">Cell inner membrane</keyword>
<keyword evidence="5 12" id="KW-1133">Transmembrane helix</keyword>
<dbReference type="InterPro" id="IPR003691">
    <property type="entry name" value="FluC"/>
</dbReference>
<dbReference type="GO" id="GO:0046872">
    <property type="term" value="F:metal ion binding"/>
    <property type="evidence" value="ECO:0007669"/>
    <property type="project" value="UniProtKB-KW"/>
</dbReference>
<evidence type="ECO:0000313" key="13">
    <source>
        <dbReference type="EMBL" id="SMX40085.1"/>
    </source>
</evidence>
<evidence type="ECO:0000256" key="12">
    <source>
        <dbReference type="HAMAP-Rule" id="MF_00454"/>
    </source>
</evidence>
<keyword evidence="2 12" id="KW-1003">Cell membrane</keyword>
<dbReference type="PANTHER" id="PTHR28259:SF1">
    <property type="entry name" value="FLUORIDE EXPORT PROTEIN 1-RELATED"/>
    <property type="match status" value="1"/>
</dbReference>
<keyword evidence="12" id="KW-0479">Metal-binding</keyword>
<evidence type="ECO:0000313" key="14">
    <source>
        <dbReference type="Proteomes" id="UP000202485"/>
    </source>
</evidence>
<feature type="transmembrane region" description="Helical" evidence="12">
    <location>
        <begin position="43"/>
        <end position="62"/>
    </location>
</feature>
<comment type="subcellular location">
    <subcellularLocation>
        <location evidence="1 12">Cell membrane</location>
        <topology evidence="1 12">Multi-pass membrane protein</topology>
    </subcellularLocation>
</comment>
<keyword evidence="8 12" id="KW-0472">Membrane</keyword>
<evidence type="ECO:0000256" key="3">
    <source>
        <dbReference type="ARBA" id="ARBA00022519"/>
    </source>
</evidence>
<keyword evidence="9 12" id="KW-0407">Ion channel</keyword>
<dbReference type="AlphaFoldDB" id="A0A238KB88"/>
<evidence type="ECO:0000256" key="8">
    <source>
        <dbReference type="ARBA" id="ARBA00023136"/>
    </source>
</evidence>
<comment type="similarity">
    <text evidence="10 12">Belongs to the fluoride channel Fluc/FEX (TC 1.A.43) family.</text>
</comment>
<sequence>MAKTQAAVSGKPMMYAAVFVGGAAGSILRELFALEIPGMPLLTSTFGINVVACFILGWLYAIRGRVHAHVLHLGAVGFCGGLSTFSSFAAELERIAETDGWSVIFPLAAEVICGLGAAILGEAIGRRRHSGERAE</sequence>
<evidence type="ECO:0000256" key="7">
    <source>
        <dbReference type="ARBA" id="ARBA00023065"/>
    </source>
</evidence>
<evidence type="ECO:0000256" key="5">
    <source>
        <dbReference type="ARBA" id="ARBA00022989"/>
    </source>
</evidence>
<keyword evidence="14" id="KW-1185">Reference proteome</keyword>
<evidence type="ECO:0000256" key="6">
    <source>
        <dbReference type="ARBA" id="ARBA00023053"/>
    </source>
</evidence>
<reference evidence="14" key="1">
    <citation type="submission" date="2017-05" db="EMBL/GenBank/DDBJ databases">
        <authorList>
            <person name="Rodrigo-Torres L."/>
            <person name="Arahal R. D."/>
            <person name="Lucena T."/>
        </authorList>
    </citation>
    <scope>NUCLEOTIDE SEQUENCE [LARGE SCALE GENOMIC DNA]</scope>
    <source>
        <strain evidence="14">CECT 8715</strain>
    </source>
</reference>
<dbReference type="HAMAP" id="MF_00454">
    <property type="entry name" value="FluC"/>
    <property type="match status" value="1"/>
</dbReference>
<comment type="activity regulation">
    <text evidence="12">Na(+) is not transported, but it plays an essential structural role and its presence is essential for fluoride channel function.</text>
</comment>
<evidence type="ECO:0000256" key="1">
    <source>
        <dbReference type="ARBA" id="ARBA00004651"/>
    </source>
</evidence>
<keyword evidence="7 12" id="KW-0406">Ion transport</keyword>
<feature type="transmembrane region" description="Helical" evidence="12">
    <location>
        <begin position="69"/>
        <end position="89"/>
    </location>
</feature>
<dbReference type="PANTHER" id="PTHR28259">
    <property type="entry name" value="FLUORIDE EXPORT PROTEIN 1-RELATED"/>
    <property type="match status" value="1"/>
</dbReference>
<comment type="function">
    <text evidence="12">Fluoride-specific ion channel. Important for reducing fluoride concentration in the cell, thus reducing its toxicity.</text>
</comment>
<dbReference type="EMBL" id="FXYG01000002">
    <property type="protein sequence ID" value="SMX40085.1"/>
    <property type="molecule type" value="Genomic_DNA"/>
</dbReference>
<feature type="transmembrane region" description="Helical" evidence="12">
    <location>
        <begin position="101"/>
        <end position="120"/>
    </location>
</feature>
<evidence type="ECO:0000256" key="10">
    <source>
        <dbReference type="ARBA" id="ARBA00035120"/>
    </source>
</evidence>
<protein>
    <recommendedName>
        <fullName evidence="12">Fluoride-specific ion channel FluC</fullName>
    </recommendedName>
</protein>
<evidence type="ECO:0000256" key="9">
    <source>
        <dbReference type="ARBA" id="ARBA00023303"/>
    </source>
</evidence>
<evidence type="ECO:0000256" key="2">
    <source>
        <dbReference type="ARBA" id="ARBA00022475"/>
    </source>
</evidence>
<dbReference type="GO" id="GO:0140114">
    <property type="term" value="P:cellular detoxification of fluoride"/>
    <property type="evidence" value="ECO:0007669"/>
    <property type="project" value="UniProtKB-UniRule"/>
</dbReference>
<keyword evidence="12" id="KW-0813">Transport</keyword>
<keyword evidence="4 12" id="KW-0812">Transmembrane</keyword>
<name>A0A238KB88_9RHOB</name>
<accession>A0A238KB88</accession>
<organism evidence="13 14">
    <name type="scientific">Ruegeria arenilitoris</name>
    <dbReference type="NCBI Taxonomy" id="1173585"/>
    <lineage>
        <taxon>Bacteria</taxon>
        <taxon>Pseudomonadati</taxon>
        <taxon>Pseudomonadota</taxon>
        <taxon>Alphaproteobacteria</taxon>
        <taxon>Rhodobacterales</taxon>
        <taxon>Roseobacteraceae</taxon>
        <taxon>Ruegeria</taxon>
    </lineage>
</organism>
<evidence type="ECO:0000256" key="11">
    <source>
        <dbReference type="ARBA" id="ARBA00035585"/>
    </source>
</evidence>
<proteinExistence type="inferred from homology"/>
<gene>
    <name evidence="12" type="primary">fluC</name>
    <name evidence="12" type="synonym">crcB</name>
    <name evidence="13" type="ORF">RUA8715_01563</name>
</gene>
<evidence type="ECO:0000256" key="4">
    <source>
        <dbReference type="ARBA" id="ARBA00022692"/>
    </source>
</evidence>
<comment type="catalytic activity">
    <reaction evidence="11">
        <text>fluoride(in) = fluoride(out)</text>
        <dbReference type="Rhea" id="RHEA:76159"/>
        <dbReference type="ChEBI" id="CHEBI:17051"/>
    </reaction>
    <physiologicalReaction direction="left-to-right" evidence="11">
        <dbReference type="Rhea" id="RHEA:76160"/>
    </physiologicalReaction>
</comment>
<dbReference type="Pfam" id="PF02537">
    <property type="entry name" value="CRCB"/>
    <property type="match status" value="1"/>
</dbReference>
<dbReference type="Proteomes" id="UP000202485">
    <property type="component" value="Unassembled WGS sequence"/>
</dbReference>